<name>A0A172TWX2_9BACT</name>
<organism evidence="3 4">
    <name type="scientific">Flavisolibacter tropicus</name>
    <dbReference type="NCBI Taxonomy" id="1492898"/>
    <lineage>
        <taxon>Bacteria</taxon>
        <taxon>Pseudomonadati</taxon>
        <taxon>Bacteroidota</taxon>
        <taxon>Chitinophagia</taxon>
        <taxon>Chitinophagales</taxon>
        <taxon>Chitinophagaceae</taxon>
        <taxon>Flavisolibacter</taxon>
    </lineage>
</organism>
<gene>
    <name evidence="3" type="ORF">SY85_14845</name>
</gene>
<evidence type="ECO:0000313" key="3">
    <source>
        <dbReference type="EMBL" id="ANE51589.1"/>
    </source>
</evidence>
<dbReference type="KEGG" id="fla:SY85_14845"/>
<reference evidence="4" key="1">
    <citation type="submission" date="2015-01" db="EMBL/GenBank/DDBJ databases">
        <title>Flavisolibacter sp./LCS9/ whole genome sequencing.</title>
        <authorList>
            <person name="Kim M.K."/>
            <person name="Srinivasan S."/>
            <person name="Lee J.-J."/>
        </authorList>
    </citation>
    <scope>NUCLEOTIDE SEQUENCE [LARGE SCALE GENOMIC DNA]</scope>
    <source>
        <strain evidence="4">LCS9</strain>
    </source>
</reference>
<evidence type="ECO:0000256" key="2">
    <source>
        <dbReference type="SAM" id="SignalP"/>
    </source>
</evidence>
<keyword evidence="2" id="KW-0732">Signal</keyword>
<evidence type="ECO:0000256" key="1">
    <source>
        <dbReference type="SAM" id="MobiDB-lite"/>
    </source>
</evidence>
<sequence>MKKWIIAAACILTFSGYAAAQNAPAKALSTSSYAAKAPKKNAEAAAPVKKDTKKTAPEPIKITIPRFNDNDTLTSVPKSGGRK</sequence>
<accession>A0A172TWX2</accession>
<evidence type="ECO:0000313" key="4">
    <source>
        <dbReference type="Proteomes" id="UP000077177"/>
    </source>
</evidence>
<dbReference type="EMBL" id="CP011390">
    <property type="protein sequence ID" value="ANE51589.1"/>
    <property type="molecule type" value="Genomic_DNA"/>
</dbReference>
<protein>
    <submittedName>
        <fullName evidence="3">Uncharacterized protein</fullName>
    </submittedName>
</protein>
<reference evidence="3 4" key="2">
    <citation type="journal article" date="2016" name="Int. J. Syst. Evol. Microbiol.">
        <title>Flavisolibacter tropicus sp. nov., isolated from tropical soil.</title>
        <authorList>
            <person name="Lee J.J."/>
            <person name="Kang M.S."/>
            <person name="Kim G.S."/>
            <person name="Lee C.S."/>
            <person name="Lim S."/>
            <person name="Lee J."/>
            <person name="Roh S.H."/>
            <person name="Kang H."/>
            <person name="Ha J.M."/>
            <person name="Bae S."/>
            <person name="Jung H.Y."/>
            <person name="Kim M.K."/>
        </authorList>
    </citation>
    <scope>NUCLEOTIDE SEQUENCE [LARGE SCALE GENOMIC DNA]</scope>
    <source>
        <strain evidence="3 4">LCS9</strain>
    </source>
</reference>
<dbReference type="RefSeq" id="WP_066405696.1">
    <property type="nucleotide sequence ID" value="NZ_CP011390.1"/>
</dbReference>
<feature type="region of interest" description="Disordered" evidence="1">
    <location>
        <begin position="37"/>
        <end position="61"/>
    </location>
</feature>
<dbReference type="Proteomes" id="UP000077177">
    <property type="component" value="Chromosome"/>
</dbReference>
<feature type="chain" id="PRO_5008001298" evidence="2">
    <location>
        <begin position="21"/>
        <end position="83"/>
    </location>
</feature>
<feature type="signal peptide" evidence="2">
    <location>
        <begin position="1"/>
        <end position="20"/>
    </location>
</feature>
<keyword evidence="4" id="KW-1185">Reference proteome</keyword>
<dbReference type="AlphaFoldDB" id="A0A172TWX2"/>
<proteinExistence type="predicted"/>